<evidence type="ECO:0000313" key="13">
    <source>
        <dbReference type="EMBL" id="VEN41088.1"/>
    </source>
</evidence>
<feature type="domain" description="HTH OST-type" evidence="12">
    <location>
        <begin position="923"/>
        <end position="997"/>
    </location>
</feature>
<dbReference type="InterPro" id="IPR025605">
    <property type="entry name" value="OST-HTH/LOTUS_dom"/>
</dbReference>
<evidence type="ECO:0000259" key="11">
    <source>
        <dbReference type="PROSITE" id="PS50102"/>
    </source>
</evidence>
<dbReference type="PROSITE" id="PS51644">
    <property type="entry name" value="HTH_OST"/>
    <property type="match status" value="4"/>
</dbReference>
<feature type="domain" description="HTH OST-type" evidence="12">
    <location>
        <begin position="763"/>
        <end position="838"/>
    </location>
</feature>
<dbReference type="OrthoDB" id="549353at2759"/>
<dbReference type="Pfam" id="PF01936">
    <property type="entry name" value="NYN"/>
    <property type="match status" value="1"/>
</dbReference>
<evidence type="ECO:0000256" key="1">
    <source>
        <dbReference type="ARBA" id="ARBA00004275"/>
    </source>
</evidence>
<dbReference type="Gene3D" id="3.30.420.610">
    <property type="entry name" value="LOTUS domain-like"/>
    <property type="match status" value="4"/>
</dbReference>
<dbReference type="PANTHER" id="PTHR14379">
    <property type="entry name" value="LIMKAIN B LKAP"/>
    <property type="match status" value="1"/>
</dbReference>
<feature type="domain" description="HTH OST-type" evidence="12">
    <location>
        <begin position="839"/>
        <end position="914"/>
    </location>
</feature>
<dbReference type="GO" id="GO:0048477">
    <property type="term" value="P:oogenesis"/>
    <property type="evidence" value="ECO:0007669"/>
    <property type="project" value="UniProtKB-KW"/>
</dbReference>
<accession>A0A653BZP3</accession>
<dbReference type="Proteomes" id="UP000410492">
    <property type="component" value="Unassembled WGS sequence"/>
</dbReference>
<protein>
    <recommendedName>
        <fullName evidence="2">Meiosis regulator and mRNA stability factor 1</fullName>
    </recommendedName>
    <alternativeName>
        <fullName evidence="8">Limkain-b1</fullName>
    </alternativeName>
</protein>
<evidence type="ECO:0000256" key="2">
    <source>
        <dbReference type="ARBA" id="ARBA00022152"/>
    </source>
</evidence>
<organism evidence="13 14">
    <name type="scientific">Callosobruchus maculatus</name>
    <name type="common">Southern cowpea weevil</name>
    <name type="synonym">Pulse bruchid</name>
    <dbReference type="NCBI Taxonomy" id="64391"/>
    <lineage>
        <taxon>Eukaryota</taxon>
        <taxon>Metazoa</taxon>
        <taxon>Ecdysozoa</taxon>
        <taxon>Arthropoda</taxon>
        <taxon>Hexapoda</taxon>
        <taxon>Insecta</taxon>
        <taxon>Pterygota</taxon>
        <taxon>Neoptera</taxon>
        <taxon>Endopterygota</taxon>
        <taxon>Coleoptera</taxon>
        <taxon>Polyphaga</taxon>
        <taxon>Cucujiformia</taxon>
        <taxon>Chrysomeloidea</taxon>
        <taxon>Chrysomelidae</taxon>
        <taxon>Bruchinae</taxon>
        <taxon>Bruchini</taxon>
        <taxon>Callosobruchus</taxon>
    </lineage>
</organism>
<dbReference type="Pfam" id="PF11608">
    <property type="entry name" value="RRM_MARF1"/>
    <property type="match status" value="1"/>
</dbReference>
<evidence type="ECO:0000256" key="10">
    <source>
        <dbReference type="SAM" id="MobiDB-lite"/>
    </source>
</evidence>
<keyword evidence="7" id="KW-0469">Meiosis</keyword>
<dbReference type="PANTHER" id="PTHR14379:SF3">
    <property type="entry name" value="MEIOSIS REGULATOR AND MRNA STABILITY FACTOR 1"/>
    <property type="match status" value="1"/>
</dbReference>
<evidence type="ECO:0000256" key="9">
    <source>
        <dbReference type="PROSITE-ProRule" id="PRU00176"/>
    </source>
</evidence>
<dbReference type="InterPro" id="IPR035979">
    <property type="entry name" value="RBD_domain_sf"/>
</dbReference>
<sequence>MHLSSTDNTQDSSDDPPARERESNLSDCTGTKPKFKFPPPPRLIKSANNSYCSTASDSSASSVQANRSYNFVKKKRHRATKKLPPLGIYWDIENCHVPKNKSAAAVVQRIRETFLENYRESEFIVVCDVKKENPQVIQELHDAQVNLIHVASTSKNAADEKLRQSLRRFGELHLAPAGVLLISGDINFAADLSDLRYRNKIRVILVHNVNVADALILCAHEHHSFTELMKDIPANRAKVTANTPSILQVSNLPLNFDPKRLRSRLRMLIENCGGKVLEIYADEGTASIRFGNSDAALRAQRRIQGEDVYGNKIKVISPSIRNYSGNRLKSLDSACQEIPLPPPGFTYRDILQNSAVNHPHGNYSSAMLRMDQTENLSMSAPASQGFMSYNQQRRQMQQQQHQMDSCTFRPIIGSGGMQLPYDCREGSLTPQEQLGAALGARPRVHKTSGSSDYSEDGKAMMIMRSVSEDAKSVQQIQPVDLIISNLDSNIDTKELKKMLTEMINQYATILNMNVIVQTDGNPIAYVRLSSQQEALFVISQLHRVKLGHKRIVISHIQSNSPDPEQLKAMVVSILQEAPEKCLPLYRLIDLLESRYHCTVPISEVNKLKGVCNITVTDGSRFISLTQNMKTSPPPTLSSMLLPYCTIHCPDGMQNRDWSELGASPCIMMPLKMFADKLHTLLKIHLNYVFLLSFQVCYESEFHEHLPVLDSGVPLEHLVSCVPNVGIEVIGPNKNIKVIKYNENKSNEYFDESFRSVPLPLAMNLNMLCRELVELLKTTEKCQLLLNKFIPAYHHHFGKQCRVADYGYTKLLDLFESIPHVVQVIGDGTRRIVTLSHSAQMKRFTSDLLRVLKAQPSKEINISAFPSAYEKVVNKPFNVVDYGLCTFEDLMQEVPESTVLISRGSEGIMIAIPKRAQTAEEVMLTKQFAAEVIDLLKLSPDQTMLFNKFVPAYHLHFGRQCKVSDYGFNKLIELFEAIPDVVKIEELPHGERIVRLTLQKSLSILGSQVVQIAKSAKNLLFLKELPLIYFREFGYHLKPQLYECDNLEQVISKLGDYVEVLNSDAGPLLVAKDVDRLPNILIRTWALLFVPPYCRDLDTFKSEYCAVYNSNITLEHLQKITKAVSITSQNGTNLISLTPLFVLAAELYHAIYSNGGSVMYCHIEKLYYEYYNKPLRLYNFNINSMTEFYDHFNMIFFIKYKKKKSVVVLNRNLADHYVPLKTPSSPVANRKSGALVPLEMPKTVAAKPDTPTTPGKIIWSPTMHDNLNLCIPMPVNSSLLNLIPSARSLWPADTAEQTLPPDPTELPMPNELISKGTTHMNNSDSGVMINLDHSPSENGNISASQRPFGGGANSSFANFLSFKN</sequence>
<reference evidence="13 14" key="1">
    <citation type="submission" date="2019-01" db="EMBL/GenBank/DDBJ databases">
        <authorList>
            <person name="Sayadi A."/>
        </authorList>
    </citation>
    <scope>NUCLEOTIDE SEQUENCE [LARGE SCALE GENOMIC DNA]</scope>
</reference>
<dbReference type="Pfam" id="PF12872">
    <property type="entry name" value="OST-HTH"/>
    <property type="match status" value="4"/>
</dbReference>
<comment type="subcellular location">
    <subcellularLocation>
        <location evidence="1">Peroxisome</location>
    </subcellularLocation>
</comment>
<evidence type="ECO:0000313" key="14">
    <source>
        <dbReference type="Proteomes" id="UP000410492"/>
    </source>
</evidence>
<evidence type="ECO:0000256" key="8">
    <source>
        <dbReference type="ARBA" id="ARBA00030116"/>
    </source>
</evidence>
<dbReference type="InterPro" id="IPR000504">
    <property type="entry name" value="RRM_dom"/>
</dbReference>
<feature type="domain" description="RRM" evidence="11">
    <location>
        <begin position="479"/>
        <end position="558"/>
    </location>
</feature>
<dbReference type="GO" id="GO:0003723">
    <property type="term" value="F:RNA binding"/>
    <property type="evidence" value="ECO:0007669"/>
    <property type="project" value="UniProtKB-UniRule"/>
</dbReference>
<gene>
    <name evidence="13" type="ORF">CALMAC_LOCUS5038</name>
</gene>
<evidence type="ECO:0000256" key="4">
    <source>
        <dbReference type="ARBA" id="ARBA00022884"/>
    </source>
</evidence>
<evidence type="ECO:0000256" key="6">
    <source>
        <dbReference type="ARBA" id="ARBA00023140"/>
    </source>
</evidence>
<dbReference type="GO" id="GO:0010468">
    <property type="term" value="P:regulation of gene expression"/>
    <property type="evidence" value="ECO:0007669"/>
    <property type="project" value="InterPro"/>
</dbReference>
<keyword evidence="6" id="KW-0576">Peroxisome</keyword>
<keyword evidence="3" id="KW-0677">Repeat</keyword>
<dbReference type="Gene3D" id="3.30.70.330">
    <property type="match status" value="2"/>
</dbReference>
<dbReference type="InterPro" id="IPR024768">
    <property type="entry name" value="Marf1"/>
</dbReference>
<dbReference type="GO" id="GO:0004540">
    <property type="term" value="F:RNA nuclease activity"/>
    <property type="evidence" value="ECO:0007669"/>
    <property type="project" value="InterPro"/>
</dbReference>
<keyword evidence="5" id="KW-0896">Oogenesis</keyword>
<dbReference type="InterPro" id="IPR041966">
    <property type="entry name" value="LOTUS-like"/>
</dbReference>
<keyword evidence="14" id="KW-1185">Reference proteome</keyword>
<dbReference type="GO" id="GO:1905762">
    <property type="term" value="F:CCR4-NOT complex binding"/>
    <property type="evidence" value="ECO:0007669"/>
    <property type="project" value="TreeGrafter"/>
</dbReference>
<feature type="domain" description="HTH OST-type" evidence="12">
    <location>
        <begin position="1000"/>
        <end position="1074"/>
    </location>
</feature>
<feature type="compositionally biased region" description="Low complexity" evidence="10">
    <location>
        <begin position="1"/>
        <end position="11"/>
    </location>
</feature>
<dbReference type="SUPFAM" id="SSF54928">
    <property type="entry name" value="RNA-binding domain, RBD"/>
    <property type="match status" value="2"/>
</dbReference>
<keyword evidence="4 9" id="KW-0694">RNA-binding</keyword>
<dbReference type="CDD" id="cd10910">
    <property type="entry name" value="PIN_limkain_b1_N_like"/>
    <property type="match status" value="1"/>
</dbReference>
<feature type="domain" description="RRM" evidence="11">
    <location>
        <begin position="245"/>
        <end position="315"/>
    </location>
</feature>
<dbReference type="Pfam" id="PF19687">
    <property type="entry name" value="MARF1_LOTUS"/>
    <property type="match status" value="1"/>
</dbReference>
<dbReference type="EMBL" id="CAACVG010006689">
    <property type="protein sequence ID" value="VEN41088.1"/>
    <property type="molecule type" value="Genomic_DNA"/>
</dbReference>
<keyword evidence="5" id="KW-0221">Differentiation</keyword>
<name>A0A653BZP3_CALMS</name>
<evidence type="ECO:0000256" key="5">
    <source>
        <dbReference type="ARBA" id="ARBA00022943"/>
    </source>
</evidence>
<dbReference type="GO" id="GO:0051321">
    <property type="term" value="P:meiotic cell cycle"/>
    <property type="evidence" value="ECO:0007669"/>
    <property type="project" value="UniProtKB-KW"/>
</dbReference>
<proteinExistence type="predicted"/>
<dbReference type="SMART" id="SM00360">
    <property type="entry name" value="RRM"/>
    <property type="match status" value="2"/>
</dbReference>
<dbReference type="InterPro" id="IPR045602">
    <property type="entry name" value="MARF1_LOTUS"/>
</dbReference>
<dbReference type="PROSITE" id="PS50102">
    <property type="entry name" value="RRM"/>
    <property type="match status" value="2"/>
</dbReference>
<dbReference type="GO" id="GO:0005777">
    <property type="term" value="C:peroxisome"/>
    <property type="evidence" value="ECO:0007669"/>
    <property type="project" value="UniProtKB-SubCell"/>
</dbReference>
<evidence type="ECO:0000256" key="7">
    <source>
        <dbReference type="ARBA" id="ARBA00023254"/>
    </source>
</evidence>
<evidence type="ECO:0000256" key="3">
    <source>
        <dbReference type="ARBA" id="ARBA00022737"/>
    </source>
</evidence>
<evidence type="ECO:0000259" key="12">
    <source>
        <dbReference type="PROSITE" id="PS51644"/>
    </source>
</evidence>
<feature type="region of interest" description="Disordered" evidence="10">
    <location>
        <begin position="1"/>
        <end position="43"/>
    </location>
</feature>
<dbReference type="InterPro" id="IPR021139">
    <property type="entry name" value="NYN"/>
</dbReference>
<dbReference type="InterPro" id="IPR012677">
    <property type="entry name" value="Nucleotide-bd_a/b_plait_sf"/>
</dbReference>
<dbReference type="InterPro" id="IPR034189">
    <property type="entry name" value="MARF1_RRM1"/>
</dbReference>